<feature type="signal peptide" evidence="8">
    <location>
        <begin position="1"/>
        <end position="27"/>
    </location>
</feature>
<dbReference type="InterPro" id="IPR036852">
    <property type="entry name" value="Peptidase_S8/S53_dom_sf"/>
</dbReference>
<dbReference type="InterPro" id="IPR000209">
    <property type="entry name" value="Peptidase_S8/S53_dom"/>
</dbReference>
<keyword evidence="2 5" id="KW-0645">Protease</keyword>
<evidence type="ECO:0000256" key="7">
    <source>
        <dbReference type="SAM" id="Phobius"/>
    </source>
</evidence>
<reference evidence="11" key="1">
    <citation type="journal article" date="2019" name="Int. J. Syst. Evol. Microbiol.">
        <title>The Global Catalogue of Microorganisms (GCM) 10K type strain sequencing project: providing services to taxonomists for standard genome sequencing and annotation.</title>
        <authorList>
            <consortium name="The Broad Institute Genomics Platform"/>
            <consortium name="The Broad Institute Genome Sequencing Center for Infectious Disease"/>
            <person name="Wu L."/>
            <person name="Ma J."/>
        </authorList>
    </citation>
    <scope>NUCLEOTIDE SEQUENCE [LARGE SCALE GENOMIC DNA]</scope>
    <source>
        <strain evidence="11">JCM 17939</strain>
    </source>
</reference>
<dbReference type="EMBL" id="BAABHK010000035">
    <property type="protein sequence ID" value="GAA4640683.1"/>
    <property type="molecule type" value="Genomic_DNA"/>
</dbReference>
<evidence type="ECO:0000256" key="4">
    <source>
        <dbReference type="ARBA" id="ARBA00022825"/>
    </source>
</evidence>
<dbReference type="PANTHER" id="PTHR43806:SF11">
    <property type="entry name" value="CEREVISIN-RELATED"/>
    <property type="match status" value="1"/>
</dbReference>
<dbReference type="CDD" id="cd00306">
    <property type="entry name" value="Peptidases_S8_S53"/>
    <property type="match status" value="1"/>
</dbReference>
<feature type="chain" id="PRO_5045393099" description="Peptidase S8/S53 domain-containing protein" evidence="8">
    <location>
        <begin position="28"/>
        <end position="452"/>
    </location>
</feature>
<evidence type="ECO:0000256" key="8">
    <source>
        <dbReference type="SAM" id="SignalP"/>
    </source>
</evidence>
<evidence type="ECO:0000256" key="1">
    <source>
        <dbReference type="ARBA" id="ARBA00011073"/>
    </source>
</evidence>
<name>A0ABP8UVM3_9ACTN</name>
<feature type="domain" description="Peptidase S8/S53" evidence="9">
    <location>
        <begin position="53"/>
        <end position="306"/>
    </location>
</feature>
<gene>
    <name evidence="10" type="ORF">GCM10023196_107210</name>
</gene>
<dbReference type="Gene3D" id="3.40.50.200">
    <property type="entry name" value="Peptidase S8/S53 domain"/>
    <property type="match status" value="1"/>
</dbReference>
<evidence type="ECO:0000313" key="11">
    <source>
        <dbReference type="Proteomes" id="UP001501442"/>
    </source>
</evidence>
<proteinExistence type="inferred from homology"/>
<dbReference type="PRINTS" id="PR00723">
    <property type="entry name" value="SUBTILISIN"/>
</dbReference>
<keyword evidence="3 5" id="KW-0378">Hydrolase</keyword>
<organism evidence="10 11">
    <name type="scientific">Actinoallomurus vinaceus</name>
    <dbReference type="NCBI Taxonomy" id="1080074"/>
    <lineage>
        <taxon>Bacteria</taxon>
        <taxon>Bacillati</taxon>
        <taxon>Actinomycetota</taxon>
        <taxon>Actinomycetes</taxon>
        <taxon>Streptosporangiales</taxon>
        <taxon>Thermomonosporaceae</taxon>
        <taxon>Actinoallomurus</taxon>
    </lineage>
</organism>
<dbReference type="Pfam" id="PF00082">
    <property type="entry name" value="Peptidase_S8"/>
    <property type="match status" value="1"/>
</dbReference>
<dbReference type="InterPro" id="IPR023827">
    <property type="entry name" value="Peptidase_S8_Asp-AS"/>
</dbReference>
<evidence type="ECO:0000256" key="2">
    <source>
        <dbReference type="ARBA" id="ARBA00022670"/>
    </source>
</evidence>
<dbReference type="Proteomes" id="UP001501442">
    <property type="component" value="Unassembled WGS sequence"/>
</dbReference>
<keyword evidence="7" id="KW-0472">Membrane</keyword>
<keyword evidence="4 5" id="KW-0720">Serine protease</keyword>
<sequence>MRRVMRSALAVLASCALMTPLGNPAEATPGPHPEEWWFDSFAIQSIVWPLTKGAGVTVAVLDTGVNADLPEFNGVVLPGADFNGTGTDGRRDVDPESGHGTGMASLIAAQGGGPSNWVGIAPEARILPVVDRESSPDTEARSIRYAVDHGAKVVSMSHADIATAYPGHCPPQVLDAVAYAAKKDAVLVAAAGNDGDGGNDPQYPAACPGVVAVGAYDHLGNPWQKTQRQDYVTVAGPGVDVGALGKDGRLYHHGYGSSQATALVAGAVALIRSKFPDESARRIVQRITATVTDVGPSGKDDQTGYGALSLRNALRASVPTTAPNPVYERLDKALAAQGKSPGAGTSTPVVSHKKGSSSLSTVLTFFGVFAIIILGIVIATVIKSRRRPPSPPAQGTFSSGYGQFPAYGPPNQGPPPAFGPPEPQEPPRDGSRPSFEPPDHGPPAGYGRSGGQ</sequence>
<comment type="caution">
    <text evidence="10">The sequence shown here is derived from an EMBL/GenBank/DDBJ whole genome shotgun (WGS) entry which is preliminary data.</text>
</comment>
<dbReference type="PANTHER" id="PTHR43806">
    <property type="entry name" value="PEPTIDASE S8"/>
    <property type="match status" value="1"/>
</dbReference>
<keyword evidence="7" id="KW-0812">Transmembrane</keyword>
<comment type="similarity">
    <text evidence="1 5">Belongs to the peptidase S8 family.</text>
</comment>
<feature type="transmembrane region" description="Helical" evidence="7">
    <location>
        <begin position="362"/>
        <end position="382"/>
    </location>
</feature>
<dbReference type="SUPFAM" id="SSF52743">
    <property type="entry name" value="Subtilisin-like"/>
    <property type="match status" value="1"/>
</dbReference>
<evidence type="ECO:0000313" key="10">
    <source>
        <dbReference type="EMBL" id="GAA4640683.1"/>
    </source>
</evidence>
<protein>
    <recommendedName>
        <fullName evidence="9">Peptidase S8/S53 domain-containing protein</fullName>
    </recommendedName>
</protein>
<evidence type="ECO:0000256" key="3">
    <source>
        <dbReference type="ARBA" id="ARBA00022801"/>
    </source>
</evidence>
<feature type="compositionally biased region" description="Pro residues" evidence="6">
    <location>
        <begin position="407"/>
        <end position="424"/>
    </location>
</feature>
<evidence type="ECO:0000256" key="6">
    <source>
        <dbReference type="SAM" id="MobiDB-lite"/>
    </source>
</evidence>
<dbReference type="InterPro" id="IPR050131">
    <property type="entry name" value="Peptidase_S8_subtilisin-like"/>
</dbReference>
<accession>A0ABP8UVM3</accession>
<dbReference type="InterPro" id="IPR015500">
    <property type="entry name" value="Peptidase_S8_subtilisin-rel"/>
</dbReference>
<evidence type="ECO:0000256" key="5">
    <source>
        <dbReference type="PROSITE-ProRule" id="PRU01240"/>
    </source>
</evidence>
<keyword evidence="11" id="KW-1185">Reference proteome</keyword>
<feature type="active site" description="Charge relay system" evidence="5">
    <location>
        <position position="99"/>
    </location>
</feature>
<keyword evidence="7" id="KW-1133">Transmembrane helix</keyword>
<feature type="region of interest" description="Disordered" evidence="6">
    <location>
        <begin position="385"/>
        <end position="452"/>
    </location>
</feature>
<evidence type="ECO:0000259" key="9">
    <source>
        <dbReference type="Pfam" id="PF00082"/>
    </source>
</evidence>
<keyword evidence="8" id="KW-0732">Signal</keyword>
<dbReference type="PROSITE" id="PS00136">
    <property type="entry name" value="SUBTILASE_ASP"/>
    <property type="match status" value="1"/>
</dbReference>
<feature type="active site" description="Charge relay system" evidence="5">
    <location>
        <position position="258"/>
    </location>
</feature>
<dbReference type="PROSITE" id="PS51892">
    <property type="entry name" value="SUBTILASE"/>
    <property type="match status" value="1"/>
</dbReference>
<feature type="active site" description="Charge relay system" evidence="5">
    <location>
        <position position="62"/>
    </location>
</feature>